<protein>
    <submittedName>
        <fullName evidence="2">Uncharacterized protein</fullName>
    </submittedName>
</protein>
<accession>A0AAV7SER6</accession>
<proteinExistence type="predicted"/>
<organism evidence="2 3">
    <name type="scientific">Pleurodeles waltl</name>
    <name type="common">Iberian ribbed newt</name>
    <dbReference type="NCBI Taxonomy" id="8319"/>
    <lineage>
        <taxon>Eukaryota</taxon>
        <taxon>Metazoa</taxon>
        <taxon>Chordata</taxon>
        <taxon>Craniata</taxon>
        <taxon>Vertebrata</taxon>
        <taxon>Euteleostomi</taxon>
        <taxon>Amphibia</taxon>
        <taxon>Batrachia</taxon>
        <taxon>Caudata</taxon>
        <taxon>Salamandroidea</taxon>
        <taxon>Salamandridae</taxon>
        <taxon>Pleurodelinae</taxon>
        <taxon>Pleurodeles</taxon>
    </lineage>
</organism>
<evidence type="ECO:0000256" key="1">
    <source>
        <dbReference type="SAM" id="MobiDB-lite"/>
    </source>
</evidence>
<feature type="region of interest" description="Disordered" evidence="1">
    <location>
        <begin position="1"/>
        <end position="116"/>
    </location>
</feature>
<dbReference type="EMBL" id="JANPWB010000008">
    <property type="protein sequence ID" value="KAJ1162415.1"/>
    <property type="molecule type" value="Genomic_DNA"/>
</dbReference>
<name>A0AAV7SER6_PLEWA</name>
<reference evidence="2" key="1">
    <citation type="journal article" date="2022" name="bioRxiv">
        <title>Sequencing and chromosome-scale assembly of the giantPleurodeles waltlgenome.</title>
        <authorList>
            <person name="Brown T."/>
            <person name="Elewa A."/>
            <person name="Iarovenko S."/>
            <person name="Subramanian E."/>
            <person name="Araus A.J."/>
            <person name="Petzold A."/>
            <person name="Susuki M."/>
            <person name="Suzuki K.-i.T."/>
            <person name="Hayashi T."/>
            <person name="Toyoda A."/>
            <person name="Oliveira C."/>
            <person name="Osipova E."/>
            <person name="Leigh N.D."/>
            <person name="Simon A."/>
            <person name="Yun M.H."/>
        </authorList>
    </citation>
    <scope>NUCLEOTIDE SEQUENCE</scope>
    <source>
        <strain evidence="2">20211129_DDA</strain>
        <tissue evidence="2">Liver</tissue>
    </source>
</reference>
<sequence length="116" mass="12772">MVDPAIADRSGRHSGGSRPSLERSERPNRAGPGLTPRGTIGSGRCQHQTLGPILPPTRDHHSCTLCAETRGGRESARQPRTLTSVPRRAARIGERETPFVPERAPHPGWSPWDDRW</sequence>
<gene>
    <name evidence="2" type="ORF">NDU88_002883</name>
</gene>
<evidence type="ECO:0000313" key="2">
    <source>
        <dbReference type="EMBL" id="KAJ1162415.1"/>
    </source>
</evidence>
<comment type="caution">
    <text evidence="2">The sequence shown here is derived from an EMBL/GenBank/DDBJ whole genome shotgun (WGS) entry which is preliminary data.</text>
</comment>
<dbReference type="AlphaFoldDB" id="A0AAV7SER6"/>
<evidence type="ECO:0000313" key="3">
    <source>
        <dbReference type="Proteomes" id="UP001066276"/>
    </source>
</evidence>
<keyword evidence="3" id="KW-1185">Reference proteome</keyword>
<dbReference type="Proteomes" id="UP001066276">
    <property type="component" value="Chromosome 4_2"/>
</dbReference>